<accession>Q1YM98</accession>
<evidence type="ECO:0000256" key="2">
    <source>
        <dbReference type="SAM" id="MobiDB-lite"/>
    </source>
</evidence>
<name>Q1YM98_AURMS</name>
<dbReference type="HOGENOM" id="CLU_787122_0_0_5"/>
<evidence type="ECO:0000313" key="3">
    <source>
        <dbReference type="EMBL" id="EAS51483.1"/>
    </source>
</evidence>
<evidence type="ECO:0000313" key="4">
    <source>
        <dbReference type="Proteomes" id="UP000000321"/>
    </source>
</evidence>
<feature type="region of interest" description="Disordered" evidence="2">
    <location>
        <begin position="313"/>
        <end position="352"/>
    </location>
</feature>
<sequence length="352" mass="38833">MAGTARPSPSATPHGGTLSAVDGAAILRRLTIENHWKCEWLDDLPAEKGASSTSNHKLQHRWPALTRIAGEETRRWLEAFDPHKVMAFAGLVLEACVLDERWRVACWRLDLDEKTPHLSVFVVPLRQSHSKTGESKTWVSVRTHLGKRHQLSALQDWAGEVCAPIGLVRGRPWSETGARHVSPSRYRFQALKAAEADLAQREAALLAKEEECEARQNALDARDAAAAAREAADQKRQAAQKLAERELSQKQSLLDDDMDRAANAIHAAAGILKRSPSSGAASSLYRFLSDSLPERPASKADEIQAVLGEWVQRTSRVAQSSPHRTPEKPMLPTLVFDEPKLSNNDGVDKARP</sequence>
<keyword evidence="1" id="KW-0175">Coiled coil</keyword>
<dbReference type="AlphaFoldDB" id="Q1YM98"/>
<gene>
    <name evidence="3" type="ORF">SI859A1_02299</name>
</gene>
<feature type="compositionally biased region" description="Polar residues" evidence="2">
    <location>
        <begin position="313"/>
        <end position="323"/>
    </location>
</feature>
<proteinExistence type="predicted"/>
<reference evidence="3 4" key="1">
    <citation type="journal article" date="2008" name="Appl. Environ. Microbiol.">
        <title>Genomic insights into Mn(II) oxidation by the marine alphaproteobacterium Aurantimonas sp. strain SI85-9A1.</title>
        <authorList>
            <person name="Dick G.J."/>
            <person name="Podell S."/>
            <person name="Johnson H.A."/>
            <person name="Rivera-Espinoza Y."/>
            <person name="Bernier-Latmani R."/>
            <person name="McCarthy J.K."/>
            <person name="Torpey J.W."/>
            <person name="Clement B.G."/>
            <person name="Gaasterland T."/>
            <person name="Tebo B.M."/>
        </authorList>
    </citation>
    <scope>NUCLEOTIDE SEQUENCE [LARGE SCALE GENOMIC DNA]</scope>
    <source>
        <strain evidence="3 4">SI85-9A1</strain>
    </source>
</reference>
<dbReference type="BioCyc" id="AURANTIMONAS:SI859A1_02299-MONOMER"/>
<feature type="coiled-coil region" evidence="1">
    <location>
        <begin position="191"/>
        <end position="245"/>
    </location>
</feature>
<evidence type="ECO:0000256" key="1">
    <source>
        <dbReference type="SAM" id="Coils"/>
    </source>
</evidence>
<organism evidence="3 4">
    <name type="scientific">Aurantimonas manganoxydans (strain ATCC BAA-1229 / DSM 21871 / SI85-9A1)</name>
    <dbReference type="NCBI Taxonomy" id="287752"/>
    <lineage>
        <taxon>Bacteria</taxon>
        <taxon>Pseudomonadati</taxon>
        <taxon>Pseudomonadota</taxon>
        <taxon>Alphaproteobacteria</taxon>
        <taxon>Hyphomicrobiales</taxon>
        <taxon>Aurantimonadaceae</taxon>
        <taxon>Aurantimonas</taxon>
    </lineage>
</organism>
<dbReference type="Proteomes" id="UP000000321">
    <property type="component" value="Unassembled WGS sequence"/>
</dbReference>
<evidence type="ECO:0008006" key="5">
    <source>
        <dbReference type="Google" id="ProtNLM"/>
    </source>
</evidence>
<protein>
    <recommendedName>
        <fullName evidence="5">Plasmid recombination enzyme</fullName>
    </recommendedName>
</protein>
<comment type="caution">
    <text evidence="3">The sequence shown here is derived from an EMBL/GenBank/DDBJ whole genome shotgun (WGS) entry which is preliminary data.</text>
</comment>
<dbReference type="Gene3D" id="3.30.930.30">
    <property type="match status" value="1"/>
</dbReference>
<keyword evidence="4" id="KW-1185">Reference proteome</keyword>
<dbReference type="EMBL" id="AAPJ01000001">
    <property type="protein sequence ID" value="EAS51483.1"/>
    <property type="molecule type" value="Genomic_DNA"/>
</dbReference>